<dbReference type="PANTHER" id="PTHR22916">
    <property type="entry name" value="GLYCOSYLTRANSFERASE"/>
    <property type="match status" value="1"/>
</dbReference>
<gene>
    <name evidence="5" type="ORF">K8U91_07065</name>
</gene>
<evidence type="ECO:0000259" key="4">
    <source>
        <dbReference type="Pfam" id="PF00535"/>
    </source>
</evidence>
<dbReference type="Pfam" id="PF00535">
    <property type="entry name" value="Glycos_transf_2"/>
    <property type="match status" value="1"/>
</dbReference>
<dbReference type="PANTHER" id="PTHR22916:SF51">
    <property type="entry name" value="GLYCOSYLTRANSFERASE EPSH-RELATED"/>
    <property type="match status" value="1"/>
</dbReference>
<evidence type="ECO:0000313" key="6">
    <source>
        <dbReference type="Proteomes" id="UP000757103"/>
    </source>
</evidence>
<dbReference type="InterPro" id="IPR029044">
    <property type="entry name" value="Nucleotide-diphossugar_trans"/>
</dbReference>
<accession>A0A921SV27</accession>
<proteinExistence type="predicted"/>
<organism evidence="5 6">
    <name type="scientific">Barnesiella viscericola</name>
    <dbReference type="NCBI Taxonomy" id="397865"/>
    <lineage>
        <taxon>Bacteria</taxon>
        <taxon>Pseudomonadati</taxon>
        <taxon>Bacteroidota</taxon>
        <taxon>Bacteroidia</taxon>
        <taxon>Bacteroidales</taxon>
        <taxon>Barnesiellaceae</taxon>
        <taxon>Barnesiella</taxon>
    </lineage>
</organism>
<evidence type="ECO:0000256" key="3">
    <source>
        <dbReference type="SAM" id="Phobius"/>
    </source>
</evidence>
<name>A0A921SV27_9BACT</name>
<evidence type="ECO:0000313" key="5">
    <source>
        <dbReference type="EMBL" id="HJG89213.1"/>
    </source>
</evidence>
<keyword evidence="1" id="KW-0328">Glycosyltransferase</keyword>
<evidence type="ECO:0000256" key="2">
    <source>
        <dbReference type="ARBA" id="ARBA00022679"/>
    </source>
</evidence>
<sequence>MKIPFLSIIVPVYNVEPYLARCIESILTQTFTDFELILIDDESPDNSGKICDEYAQKDHRIIVIHKRNGGVSSARNQGLDIARGEYITFVDSDDQIGTTTTYEENMAILKKEPQIDVLQYPILTISEKNERSEFKVPSQYICEKRALFLNWYTGKLIRECVWNKIFKRIIFEKIRFPEGMQLAEDAFCIVDFVKIVDCFYISEHGCYCYFERGDSAMKTFTPKKWLDLFMCEFRQSQFLCTLPDVQTEYCSYFFLLYRNYLTARITNQKKVDLSKPLIFMESHLPNKKAVQLEPDVKNKIWFVLFLVFGIRFTSASYVNCVLMRLRIKDVLSQLVRAFK</sequence>
<feature type="transmembrane region" description="Helical" evidence="3">
    <location>
        <begin position="300"/>
        <end position="322"/>
    </location>
</feature>
<comment type="caution">
    <text evidence="5">The sequence shown here is derived from an EMBL/GenBank/DDBJ whole genome shotgun (WGS) entry which is preliminary data.</text>
</comment>
<dbReference type="CDD" id="cd00761">
    <property type="entry name" value="Glyco_tranf_GTA_type"/>
    <property type="match status" value="1"/>
</dbReference>
<keyword evidence="3" id="KW-1133">Transmembrane helix</keyword>
<keyword evidence="3" id="KW-0812">Transmembrane</keyword>
<feature type="domain" description="Glycosyltransferase 2-like" evidence="4">
    <location>
        <begin position="7"/>
        <end position="148"/>
    </location>
</feature>
<dbReference type="EMBL" id="DYUD01000023">
    <property type="protein sequence ID" value="HJG89213.1"/>
    <property type="molecule type" value="Genomic_DNA"/>
</dbReference>
<reference evidence="5" key="1">
    <citation type="journal article" date="2021" name="PeerJ">
        <title>Extensive microbial diversity within the chicken gut microbiome revealed by metagenomics and culture.</title>
        <authorList>
            <person name="Gilroy R."/>
            <person name="Ravi A."/>
            <person name="Getino M."/>
            <person name="Pursley I."/>
            <person name="Horton D.L."/>
            <person name="Alikhan N.F."/>
            <person name="Baker D."/>
            <person name="Gharbi K."/>
            <person name="Hall N."/>
            <person name="Watson M."/>
            <person name="Adriaenssens E.M."/>
            <person name="Foster-Nyarko E."/>
            <person name="Jarju S."/>
            <person name="Secka A."/>
            <person name="Antonio M."/>
            <person name="Oren A."/>
            <person name="Chaudhuri R.R."/>
            <person name="La Ragione R."/>
            <person name="Hildebrand F."/>
            <person name="Pallen M.J."/>
        </authorList>
    </citation>
    <scope>NUCLEOTIDE SEQUENCE</scope>
    <source>
        <strain evidence="5">CHK121-7720</strain>
    </source>
</reference>
<dbReference type="AlphaFoldDB" id="A0A921SV27"/>
<dbReference type="Gene3D" id="3.90.550.10">
    <property type="entry name" value="Spore Coat Polysaccharide Biosynthesis Protein SpsA, Chain A"/>
    <property type="match status" value="1"/>
</dbReference>
<keyword evidence="2" id="KW-0808">Transferase</keyword>
<protein>
    <submittedName>
        <fullName evidence="5">Glycosyltransferase family 2 protein</fullName>
    </submittedName>
</protein>
<keyword evidence="3" id="KW-0472">Membrane</keyword>
<dbReference type="Proteomes" id="UP000757103">
    <property type="component" value="Unassembled WGS sequence"/>
</dbReference>
<evidence type="ECO:0000256" key="1">
    <source>
        <dbReference type="ARBA" id="ARBA00022676"/>
    </source>
</evidence>
<reference evidence="5" key="2">
    <citation type="submission" date="2021-09" db="EMBL/GenBank/DDBJ databases">
        <authorList>
            <person name="Gilroy R."/>
        </authorList>
    </citation>
    <scope>NUCLEOTIDE SEQUENCE</scope>
    <source>
        <strain evidence="5">CHK121-7720</strain>
    </source>
</reference>
<dbReference type="RefSeq" id="WP_273306248.1">
    <property type="nucleotide sequence ID" value="NZ_DYUD01000023.1"/>
</dbReference>
<dbReference type="InterPro" id="IPR001173">
    <property type="entry name" value="Glyco_trans_2-like"/>
</dbReference>
<dbReference type="GO" id="GO:0016758">
    <property type="term" value="F:hexosyltransferase activity"/>
    <property type="evidence" value="ECO:0007669"/>
    <property type="project" value="UniProtKB-ARBA"/>
</dbReference>
<dbReference type="SUPFAM" id="SSF53448">
    <property type="entry name" value="Nucleotide-diphospho-sugar transferases"/>
    <property type="match status" value="1"/>
</dbReference>